<evidence type="ECO:0000256" key="1">
    <source>
        <dbReference type="SAM" id="Phobius"/>
    </source>
</evidence>
<evidence type="ECO:0000313" key="3">
    <source>
        <dbReference type="Proteomes" id="UP000324536"/>
    </source>
</evidence>
<organism evidence="2 3">
    <name type="scientific">Acetobacter vaccinii</name>
    <dbReference type="NCBI Taxonomy" id="2592655"/>
    <lineage>
        <taxon>Bacteria</taxon>
        <taxon>Pseudomonadati</taxon>
        <taxon>Pseudomonadota</taxon>
        <taxon>Alphaproteobacteria</taxon>
        <taxon>Acetobacterales</taxon>
        <taxon>Acetobacteraceae</taxon>
        <taxon>Acetobacter</taxon>
    </lineage>
</organism>
<feature type="transmembrane region" description="Helical" evidence="1">
    <location>
        <begin position="23"/>
        <end position="42"/>
    </location>
</feature>
<dbReference type="GO" id="GO:0006629">
    <property type="term" value="P:lipid metabolic process"/>
    <property type="evidence" value="ECO:0007669"/>
    <property type="project" value="InterPro"/>
</dbReference>
<reference evidence="2 3" key="1">
    <citation type="submission" date="2019-09" db="EMBL/GenBank/DDBJ databases">
        <title>Genome sequencing of strain KACC 21233.</title>
        <authorList>
            <person name="Heo J."/>
            <person name="Kim S.-J."/>
            <person name="Kim J.-S."/>
            <person name="Hong S.-B."/>
            <person name="Kwon S.-W."/>
        </authorList>
    </citation>
    <scope>NUCLEOTIDE SEQUENCE [LARGE SCALE GENOMIC DNA]</scope>
    <source>
        <strain evidence="2 3">KACC 21233</strain>
    </source>
</reference>
<evidence type="ECO:0000313" key="2">
    <source>
        <dbReference type="EMBL" id="QEO18428.1"/>
    </source>
</evidence>
<keyword evidence="1" id="KW-0812">Transmembrane</keyword>
<proteinExistence type="predicted"/>
<dbReference type="InterPro" id="IPR017946">
    <property type="entry name" value="PLC-like_Pdiesterase_TIM-brl"/>
</dbReference>
<protein>
    <recommendedName>
        <fullName evidence="4">Glycerophosphodiester phosphodiesterase</fullName>
    </recommendedName>
</protein>
<dbReference type="Gene3D" id="3.20.20.190">
    <property type="entry name" value="Phosphatidylinositol (PI) phosphodiesterase"/>
    <property type="match status" value="1"/>
</dbReference>
<sequence>MSHPDKGADISSSCTSVSPRRCLMGITLAITLCVSGGTALAIHHSRSHGLMAHIHHGLVVCTADSRNTLAQTVSQPHPAMVRMAVSSGPDGQIIAGPQAAPLASVLTSAYKADTLLMLDLNQANARNVTQLVRKAHMRDRVILVTSTRKSLEDAFTADSQVMIAVPIHSEQEAHAVHRLAKHHPYAAYLSASATPDLFAAAHRGAEAIITEPPVTSKVSTADFLADKPVDIVVMHPSATLPRTEIASSHS</sequence>
<keyword evidence="1" id="KW-0472">Membrane</keyword>
<dbReference type="KEGG" id="acek:FLP30_12460"/>
<dbReference type="AlphaFoldDB" id="A0A5C1YS48"/>
<name>A0A5C1YS48_9PROT</name>
<evidence type="ECO:0008006" key="4">
    <source>
        <dbReference type="Google" id="ProtNLM"/>
    </source>
</evidence>
<keyword evidence="1" id="KW-1133">Transmembrane helix</keyword>
<dbReference type="EMBL" id="CP043506">
    <property type="protein sequence ID" value="QEO18428.1"/>
    <property type="molecule type" value="Genomic_DNA"/>
</dbReference>
<keyword evidence="3" id="KW-1185">Reference proteome</keyword>
<gene>
    <name evidence="2" type="ORF">FLP30_12460</name>
</gene>
<dbReference type="OrthoDB" id="7219645at2"/>
<accession>A0A5C1YS48</accession>
<dbReference type="Proteomes" id="UP000324536">
    <property type="component" value="Chromosome"/>
</dbReference>
<dbReference type="GO" id="GO:0008081">
    <property type="term" value="F:phosphoric diester hydrolase activity"/>
    <property type="evidence" value="ECO:0007669"/>
    <property type="project" value="InterPro"/>
</dbReference>